<organism evidence="1 2">
    <name type="scientific">Staphylococcus hominis</name>
    <dbReference type="NCBI Taxonomy" id="1290"/>
    <lineage>
        <taxon>Bacteria</taxon>
        <taxon>Bacillati</taxon>
        <taxon>Bacillota</taxon>
        <taxon>Bacilli</taxon>
        <taxon>Bacillales</taxon>
        <taxon>Staphylococcaceae</taxon>
        <taxon>Staphylococcus</taxon>
    </lineage>
</organism>
<dbReference type="KEGG" id="shom:EGX58_00175"/>
<proteinExistence type="predicted"/>
<reference evidence="1 2" key="1">
    <citation type="submission" date="2019-09" db="EMBL/GenBank/DDBJ databases">
        <title>FDA dAtabase for Regulatory Grade micrObial Sequences (FDA-ARGOS): Supporting development and validation of Infectious Disease Dx tests.</title>
        <authorList>
            <person name="Sciortino C."/>
            <person name="Tallon L."/>
            <person name="Sadzewicz L."/>
            <person name="Vavikolanu K."/>
            <person name="Mehta A."/>
            <person name="Aluvathingal J."/>
            <person name="Nadendla S."/>
            <person name="Nandy P."/>
            <person name="Geyer C."/>
            <person name="Yan Y."/>
            <person name="Sichtig H."/>
        </authorList>
    </citation>
    <scope>NUCLEOTIDE SEQUENCE [LARGE SCALE GENOMIC DNA]</scope>
    <source>
        <strain evidence="1 2">FDAARGOS_661</strain>
        <plasmid evidence="1 2">unnamed1</plasmid>
    </source>
</reference>
<geneLocation type="plasmid" evidence="1 2">
    <name>unnamed1</name>
</geneLocation>
<name>A0A6N0I177_STAHO</name>
<gene>
    <name evidence="1" type="ORF">FOB69_00185</name>
</gene>
<keyword evidence="1" id="KW-0614">Plasmid</keyword>
<accession>A0A6N0I177</accession>
<protein>
    <submittedName>
        <fullName evidence="1">Uncharacterized protein</fullName>
    </submittedName>
</protein>
<sequence>MVGLLYLTSPYCETLEDLQHDITTNQHSTIFSEENIVGAFEIKENIIVNIYIKFSFLKMNRIMELVN</sequence>
<evidence type="ECO:0000313" key="2">
    <source>
        <dbReference type="Proteomes" id="UP000509636"/>
    </source>
</evidence>
<evidence type="ECO:0000313" key="1">
    <source>
        <dbReference type="EMBL" id="QKQ28390.1"/>
    </source>
</evidence>
<dbReference type="EMBL" id="CP054549">
    <property type="protein sequence ID" value="QKQ28390.1"/>
    <property type="molecule type" value="Genomic_DNA"/>
</dbReference>
<dbReference type="Proteomes" id="UP000509636">
    <property type="component" value="Plasmid unnamed1"/>
</dbReference>
<dbReference type="AlphaFoldDB" id="A0A6N0I177"/>